<reference evidence="3 4" key="1">
    <citation type="submission" date="2023-11" db="EMBL/GenBank/DDBJ databases">
        <title>Paucibacter sp. nov., isolated from fresh soil in Korea.</title>
        <authorList>
            <person name="Le N.T.T."/>
        </authorList>
    </citation>
    <scope>NUCLEOTIDE SEQUENCE [LARGE SCALE GENOMIC DNA]</scope>
    <source>
        <strain evidence="3 4">R3-3</strain>
    </source>
</reference>
<evidence type="ECO:0000313" key="3">
    <source>
        <dbReference type="EMBL" id="MDY0742995.1"/>
    </source>
</evidence>
<evidence type="ECO:0000313" key="4">
    <source>
        <dbReference type="Proteomes" id="UP001285263"/>
    </source>
</evidence>
<feature type="transmembrane region" description="Helical" evidence="1">
    <location>
        <begin position="140"/>
        <end position="161"/>
    </location>
</feature>
<feature type="transmembrane region" description="Helical" evidence="1">
    <location>
        <begin position="67"/>
        <end position="84"/>
    </location>
</feature>
<feature type="signal peptide" evidence="2">
    <location>
        <begin position="1"/>
        <end position="21"/>
    </location>
</feature>
<accession>A0ABU5DB18</accession>
<keyword evidence="1" id="KW-1133">Transmembrane helix</keyword>
<dbReference type="PIRSF" id="PIRSF016919">
    <property type="entry name" value="HupE_UreJ"/>
    <property type="match status" value="1"/>
</dbReference>
<feature type="transmembrane region" description="Helical" evidence="1">
    <location>
        <begin position="90"/>
        <end position="109"/>
    </location>
</feature>
<feature type="chain" id="PRO_5045727521" evidence="2">
    <location>
        <begin position="22"/>
        <end position="187"/>
    </location>
</feature>
<sequence>MKKNSLLIALALSVASGLASAHVGTDGAAHHHGFVDGLVHPFTGVDHLAAMLAVGIWSAGASVQRRWTAPLMFVAMLLVGALLARAGVVFPAVETMIAGSLLAAGALLLAPKQLPLGGLVMGGFALFHGAAHGVELAGDAALGGMVIGTATLHLLGIGLGLQMRRHSLLLPRVAGAAIALLGLGLLA</sequence>
<keyword evidence="1" id="KW-0472">Membrane</keyword>
<feature type="transmembrane region" description="Helical" evidence="1">
    <location>
        <begin position="37"/>
        <end position="60"/>
    </location>
</feature>
<feature type="transmembrane region" description="Helical" evidence="1">
    <location>
        <begin position="168"/>
        <end position="186"/>
    </location>
</feature>
<organism evidence="3 4">
    <name type="scientific">Roseateles agri</name>
    <dbReference type="NCBI Taxonomy" id="3098619"/>
    <lineage>
        <taxon>Bacteria</taxon>
        <taxon>Pseudomonadati</taxon>
        <taxon>Pseudomonadota</taxon>
        <taxon>Betaproteobacteria</taxon>
        <taxon>Burkholderiales</taxon>
        <taxon>Sphaerotilaceae</taxon>
        <taxon>Roseateles</taxon>
    </lineage>
</organism>
<dbReference type="Pfam" id="PF04955">
    <property type="entry name" value="HupE_UreJ"/>
    <property type="match status" value="1"/>
</dbReference>
<keyword evidence="2" id="KW-0732">Signal</keyword>
<dbReference type="InterPro" id="IPR007038">
    <property type="entry name" value="HupE_UreJ"/>
</dbReference>
<comment type="caution">
    <text evidence="3">The sequence shown here is derived from an EMBL/GenBank/DDBJ whole genome shotgun (WGS) entry which is preliminary data.</text>
</comment>
<dbReference type="RefSeq" id="WP_320420809.1">
    <property type="nucleotide sequence ID" value="NZ_JAXCLA010000001.1"/>
</dbReference>
<protein>
    <submittedName>
        <fullName evidence="3">HupE/UreJ family protein</fullName>
    </submittedName>
</protein>
<name>A0ABU5DB18_9BURK</name>
<keyword evidence="1" id="KW-0812">Transmembrane</keyword>
<gene>
    <name evidence="3" type="ORF">SNE35_00685</name>
</gene>
<proteinExistence type="predicted"/>
<evidence type="ECO:0000256" key="1">
    <source>
        <dbReference type="SAM" id="Phobius"/>
    </source>
</evidence>
<dbReference type="Proteomes" id="UP001285263">
    <property type="component" value="Unassembled WGS sequence"/>
</dbReference>
<evidence type="ECO:0000256" key="2">
    <source>
        <dbReference type="SAM" id="SignalP"/>
    </source>
</evidence>
<dbReference type="EMBL" id="JAXCLA010000001">
    <property type="protein sequence ID" value="MDY0742995.1"/>
    <property type="molecule type" value="Genomic_DNA"/>
</dbReference>
<feature type="transmembrane region" description="Helical" evidence="1">
    <location>
        <begin position="116"/>
        <end position="134"/>
    </location>
</feature>
<keyword evidence="4" id="KW-1185">Reference proteome</keyword>